<dbReference type="EMBL" id="CP109019">
    <property type="protein sequence ID" value="WUT87381.1"/>
    <property type="molecule type" value="Genomic_DNA"/>
</dbReference>
<dbReference type="RefSeq" id="WP_329404389.1">
    <property type="nucleotide sequence ID" value="NZ_CP109019.1"/>
</dbReference>
<proteinExistence type="predicted"/>
<dbReference type="PANTHER" id="PTHR33498">
    <property type="entry name" value="TRANSPOSASE FOR INSERTION SEQUENCE ELEMENT IS1557"/>
    <property type="match status" value="1"/>
</dbReference>
<reference evidence="2" key="1">
    <citation type="submission" date="2022-10" db="EMBL/GenBank/DDBJ databases">
        <title>The complete genomes of actinobacterial strains from the NBC collection.</title>
        <authorList>
            <person name="Joergensen T.S."/>
            <person name="Alvarez Arevalo M."/>
            <person name="Sterndorff E.B."/>
            <person name="Faurdal D."/>
            <person name="Vuksanovic O."/>
            <person name="Mourched A.-S."/>
            <person name="Charusanti P."/>
            <person name="Shaw S."/>
            <person name="Blin K."/>
            <person name="Weber T."/>
        </authorList>
    </citation>
    <scope>NUCLEOTIDE SEQUENCE</scope>
    <source>
        <strain evidence="2">NBC_00668</strain>
    </source>
</reference>
<evidence type="ECO:0000259" key="1">
    <source>
        <dbReference type="Pfam" id="PF01610"/>
    </source>
</evidence>
<organism evidence="2 3">
    <name type="scientific">Streptomyces melanogenes</name>
    <dbReference type="NCBI Taxonomy" id="67326"/>
    <lineage>
        <taxon>Bacteria</taxon>
        <taxon>Bacillati</taxon>
        <taxon>Actinomycetota</taxon>
        <taxon>Actinomycetes</taxon>
        <taxon>Kitasatosporales</taxon>
        <taxon>Streptomycetaceae</taxon>
        <taxon>Streptomyces</taxon>
    </lineage>
</organism>
<accession>A0ABZ1XX92</accession>
<sequence length="104" mass="11696">MRDQFAGACPEMTMLADHIRTFALVLVRSVDNAEQLTAWIARTRAADLPFLHSFATGLDRDRAALTLPHHNGRTEGVNCKIKLLKRQRDGRAGHPLLRQLILLN</sequence>
<dbReference type="InterPro" id="IPR047951">
    <property type="entry name" value="Transpos_ISL3"/>
</dbReference>
<evidence type="ECO:0000313" key="2">
    <source>
        <dbReference type="EMBL" id="WUT87381.1"/>
    </source>
</evidence>
<dbReference type="Proteomes" id="UP001432060">
    <property type="component" value="Chromosome"/>
</dbReference>
<gene>
    <name evidence="2" type="ORF">OG515_00330</name>
</gene>
<dbReference type="Pfam" id="PF01610">
    <property type="entry name" value="DDE_Tnp_ISL3"/>
    <property type="match status" value="1"/>
</dbReference>
<keyword evidence="3" id="KW-1185">Reference proteome</keyword>
<name>A0ABZ1XX92_9ACTN</name>
<protein>
    <submittedName>
        <fullName evidence="2">Transposase</fullName>
    </submittedName>
</protein>
<dbReference type="InterPro" id="IPR002560">
    <property type="entry name" value="Transposase_DDE"/>
</dbReference>
<evidence type="ECO:0000313" key="3">
    <source>
        <dbReference type="Proteomes" id="UP001432060"/>
    </source>
</evidence>
<dbReference type="PANTHER" id="PTHR33498:SF1">
    <property type="entry name" value="TRANSPOSASE FOR INSERTION SEQUENCE ELEMENT IS1557"/>
    <property type="match status" value="1"/>
</dbReference>
<feature type="domain" description="Transposase IS204/IS1001/IS1096/IS1165 DDE" evidence="1">
    <location>
        <begin position="29"/>
        <end position="87"/>
    </location>
</feature>